<evidence type="ECO:0000259" key="2">
    <source>
        <dbReference type="Pfam" id="PF03544"/>
    </source>
</evidence>
<organism evidence="3 4">
    <name type="scientific">Cryomorpha ignava</name>
    <dbReference type="NCBI Taxonomy" id="101383"/>
    <lineage>
        <taxon>Bacteria</taxon>
        <taxon>Pseudomonadati</taxon>
        <taxon>Bacteroidota</taxon>
        <taxon>Flavobacteriia</taxon>
        <taxon>Flavobacteriales</taxon>
        <taxon>Cryomorphaceae</taxon>
        <taxon>Cryomorpha</taxon>
    </lineage>
</organism>
<dbReference type="Gene3D" id="3.30.1150.10">
    <property type="match status" value="1"/>
</dbReference>
<reference evidence="3 4" key="1">
    <citation type="submission" date="2020-02" db="EMBL/GenBank/DDBJ databases">
        <title>Out from the shadows clarifying the taxonomy of the family Cryomorphaceae and related taxa by utilizing the GTDB taxonomic framework.</title>
        <authorList>
            <person name="Bowman J.P."/>
        </authorList>
    </citation>
    <scope>NUCLEOTIDE SEQUENCE [LARGE SCALE GENOMIC DNA]</scope>
    <source>
        <strain evidence="3 4">QSSC 1-22</strain>
    </source>
</reference>
<dbReference type="GO" id="GO:0055085">
    <property type="term" value="P:transmembrane transport"/>
    <property type="evidence" value="ECO:0007669"/>
    <property type="project" value="InterPro"/>
</dbReference>
<sequence length="110" mass="12699">MKKLSTLILTVLIILLNFSAHAGSNPGSEMQKLIRKEISYPKFAMKNQLQGVVMVQFEVSDMGYVQVKEMNASHDELGKYVRDQLEQLRLDPRKSSGMHFAKFTFRYEEL</sequence>
<dbReference type="EMBL" id="JAAGVY010000015">
    <property type="protein sequence ID" value="NEN23769.1"/>
    <property type="molecule type" value="Genomic_DNA"/>
</dbReference>
<feature type="signal peptide" evidence="1">
    <location>
        <begin position="1"/>
        <end position="22"/>
    </location>
</feature>
<feature type="domain" description="TonB C-terminal" evidence="2">
    <location>
        <begin position="37"/>
        <end position="97"/>
    </location>
</feature>
<dbReference type="InterPro" id="IPR037682">
    <property type="entry name" value="TonB_C"/>
</dbReference>
<keyword evidence="1" id="KW-0732">Signal</keyword>
<protein>
    <recommendedName>
        <fullName evidence="2">TonB C-terminal domain-containing protein</fullName>
    </recommendedName>
</protein>
<comment type="caution">
    <text evidence="3">The sequence shown here is derived from an EMBL/GenBank/DDBJ whole genome shotgun (WGS) entry which is preliminary data.</text>
</comment>
<feature type="chain" id="PRO_5029888809" description="TonB C-terminal domain-containing protein" evidence="1">
    <location>
        <begin position="23"/>
        <end position="110"/>
    </location>
</feature>
<dbReference type="Pfam" id="PF03544">
    <property type="entry name" value="TonB_C"/>
    <property type="match status" value="1"/>
</dbReference>
<gene>
    <name evidence="3" type="ORF">G3O08_09675</name>
</gene>
<evidence type="ECO:0000313" key="4">
    <source>
        <dbReference type="Proteomes" id="UP000486602"/>
    </source>
</evidence>
<dbReference type="RefSeq" id="WP_163285164.1">
    <property type="nucleotide sequence ID" value="NZ_JAAGVY010000015.1"/>
</dbReference>
<accession>A0A7K3WQ31</accession>
<dbReference type="AlphaFoldDB" id="A0A7K3WQ31"/>
<dbReference type="SUPFAM" id="SSF74653">
    <property type="entry name" value="TolA/TonB C-terminal domain"/>
    <property type="match status" value="1"/>
</dbReference>
<evidence type="ECO:0000256" key="1">
    <source>
        <dbReference type="SAM" id="SignalP"/>
    </source>
</evidence>
<evidence type="ECO:0000313" key="3">
    <source>
        <dbReference type="EMBL" id="NEN23769.1"/>
    </source>
</evidence>
<name>A0A7K3WQ31_9FLAO</name>
<keyword evidence="4" id="KW-1185">Reference proteome</keyword>
<proteinExistence type="predicted"/>
<dbReference type="Proteomes" id="UP000486602">
    <property type="component" value="Unassembled WGS sequence"/>
</dbReference>